<evidence type="ECO:0000313" key="3">
    <source>
        <dbReference type="Proteomes" id="UP000199169"/>
    </source>
</evidence>
<dbReference type="AlphaFoldDB" id="A0A1A8XSJ6"/>
<proteinExistence type="predicted"/>
<keyword evidence="3" id="KW-1185">Reference proteome</keyword>
<dbReference type="STRING" id="1860102.ACCAA_440008"/>
<reference evidence="3" key="1">
    <citation type="submission" date="2016-06" db="EMBL/GenBank/DDBJ databases">
        <authorList>
            <person name="McIlroy S.J."/>
            <person name="Karst S.M."/>
            <person name="Albertsen M."/>
        </authorList>
    </citation>
    <scope>NUCLEOTIDE SEQUENCE [LARGE SCALE GENOMIC DNA]</scope>
</reference>
<dbReference type="Proteomes" id="UP000199169">
    <property type="component" value="Unassembled WGS sequence"/>
</dbReference>
<name>A0A1A8XSJ6_9PROT</name>
<feature type="region of interest" description="Disordered" evidence="1">
    <location>
        <begin position="87"/>
        <end position="107"/>
    </location>
</feature>
<protein>
    <submittedName>
        <fullName evidence="2">Uncharacterized protein</fullName>
    </submittedName>
</protein>
<evidence type="ECO:0000256" key="1">
    <source>
        <dbReference type="SAM" id="MobiDB-lite"/>
    </source>
</evidence>
<gene>
    <name evidence="2" type="ORF">ACCAA_440008</name>
</gene>
<accession>A0A1A8XSJ6</accession>
<evidence type="ECO:0000313" key="2">
    <source>
        <dbReference type="EMBL" id="SBT07482.1"/>
    </source>
</evidence>
<dbReference type="RefSeq" id="WP_245754570.1">
    <property type="nucleotide sequence ID" value="NZ_FLQX01000121.1"/>
</dbReference>
<sequence length="107" mass="12276">MAESHVVTALVIKRSEMAGLTEHHRKEMRRLAADLAHLDATLKLFCPELDLRTIHAKELRTHSRFFRQGECQRMVLDILKVSVFLPRRRRTPPPPRCASQWAGVAAP</sequence>
<dbReference type="EMBL" id="FLQX01000121">
    <property type="protein sequence ID" value="SBT07482.1"/>
    <property type="molecule type" value="Genomic_DNA"/>
</dbReference>
<organism evidence="2 3">
    <name type="scientific">Candidatus Accumulibacter aalborgensis</name>
    <dbReference type="NCBI Taxonomy" id="1860102"/>
    <lineage>
        <taxon>Bacteria</taxon>
        <taxon>Pseudomonadati</taxon>
        <taxon>Pseudomonadota</taxon>
        <taxon>Betaproteobacteria</taxon>
        <taxon>Candidatus Accumulibacter</taxon>
    </lineage>
</organism>